<dbReference type="EMBL" id="JAGUCO010000003">
    <property type="protein sequence ID" value="MBS2097978.1"/>
    <property type="molecule type" value="Genomic_DNA"/>
</dbReference>
<evidence type="ECO:0000256" key="6">
    <source>
        <dbReference type="ARBA" id="ARBA00022692"/>
    </source>
</evidence>
<proteinExistence type="predicted"/>
<dbReference type="CDD" id="cd00082">
    <property type="entry name" value="HisKA"/>
    <property type="match status" value="1"/>
</dbReference>
<feature type="domain" description="PAC" evidence="17">
    <location>
        <begin position="408"/>
        <end position="459"/>
    </location>
</feature>
<feature type="domain" description="PAS" evidence="16">
    <location>
        <begin position="460"/>
        <end position="534"/>
    </location>
</feature>
<dbReference type="InterPro" id="IPR003594">
    <property type="entry name" value="HATPase_dom"/>
</dbReference>
<evidence type="ECO:0000259" key="14">
    <source>
        <dbReference type="PROSITE" id="PS50109"/>
    </source>
</evidence>
<name>A0ABS5JSY1_9BACT</name>
<dbReference type="InterPro" id="IPR001610">
    <property type="entry name" value="PAC"/>
</dbReference>
<dbReference type="InterPro" id="IPR003661">
    <property type="entry name" value="HisK_dim/P_dom"/>
</dbReference>
<feature type="transmembrane region" description="Helical" evidence="13">
    <location>
        <begin position="17"/>
        <end position="36"/>
    </location>
</feature>
<dbReference type="InterPro" id="IPR011006">
    <property type="entry name" value="CheY-like_superfamily"/>
</dbReference>
<dbReference type="Pfam" id="PF00072">
    <property type="entry name" value="Response_reg"/>
    <property type="match status" value="1"/>
</dbReference>
<feature type="domain" description="Histidine kinase" evidence="14">
    <location>
        <begin position="784"/>
        <end position="1005"/>
    </location>
</feature>
<reference evidence="18 19" key="1">
    <citation type="journal article" date="2015" name="Int. J. Syst. Evol. Microbiol.">
        <title>Carboxylicivirga linearis sp. nov., isolated from a sea cucumber culture pond.</title>
        <authorList>
            <person name="Wang F.Q."/>
            <person name="Zhou Y.X."/>
            <person name="Lin X.Z."/>
            <person name="Chen G.J."/>
            <person name="Du Z.J."/>
        </authorList>
    </citation>
    <scope>NUCLEOTIDE SEQUENCE [LARGE SCALE GENOMIC DNA]</scope>
    <source>
        <strain evidence="18 19">FB218</strain>
    </source>
</reference>
<accession>A0ABS5JSY1</accession>
<dbReference type="PROSITE" id="PS50112">
    <property type="entry name" value="PAS"/>
    <property type="match status" value="2"/>
</dbReference>
<gene>
    <name evidence="18" type="ORF">KEM10_06765</name>
</gene>
<dbReference type="SMART" id="SM00388">
    <property type="entry name" value="HisKA"/>
    <property type="match status" value="1"/>
</dbReference>
<dbReference type="CDD" id="cd16922">
    <property type="entry name" value="HATPase_EvgS-ArcB-TorS-like"/>
    <property type="match status" value="1"/>
</dbReference>
<evidence type="ECO:0000256" key="2">
    <source>
        <dbReference type="ARBA" id="ARBA00004651"/>
    </source>
</evidence>
<dbReference type="Gene3D" id="3.30.450.20">
    <property type="entry name" value="PAS domain"/>
    <property type="match status" value="2"/>
</dbReference>
<evidence type="ECO:0000259" key="17">
    <source>
        <dbReference type="PROSITE" id="PS50113"/>
    </source>
</evidence>
<dbReference type="EC" id="2.7.13.3" evidence="3"/>
<dbReference type="Gene3D" id="3.40.50.2300">
    <property type="match status" value="2"/>
</dbReference>
<feature type="domain" description="PAS" evidence="16">
    <location>
        <begin position="335"/>
        <end position="405"/>
    </location>
</feature>
<dbReference type="Pfam" id="PF02518">
    <property type="entry name" value="HATPase_c"/>
    <property type="match status" value="1"/>
</dbReference>
<keyword evidence="6 13" id="KW-0812">Transmembrane</keyword>
<dbReference type="NCBIfam" id="TIGR00229">
    <property type="entry name" value="sensory_box"/>
    <property type="match status" value="2"/>
</dbReference>
<dbReference type="InterPro" id="IPR036890">
    <property type="entry name" value="HATPase_C_sf"/>
</dbReference>
<dbReference type="PRINTS" id="PR00344">
    <property type="entry name" value="BCTRLSENSOR"/>
</dbReference>
<evidence type="ECO:0000256" key="7">
    <source>
        <dbReference type="ARBA" id="ARBA00022741"/>
    </source>
</evidence>
<dbReference type="InterPro" id="IPR035965">
    <property type="entry name" value="PAS-like_dom_sf"/>
</dbReference>
<dbReference type="PROSITE" id="PS50109">
    <property type="entry name" value="HIS_KIN"/>
    <property type="match status" value="1"/>
</dbReference>
<evidence type="ECO:0000256" key="11">
    <source>
        <dbReference type="ARBA" id="ARBA00023136"/>
    </source>
</evidence>
<sequence>MRQLGAGGLGKSIQRKVIIGFGIIIMILFLVSFMSINGIHQLSHVVSNTEVVNRLQDQISDLRLNEKRVLISGNSSLKIRVDTISRNITNLLKEINQSDINDETKSELEPFAELVSEFNKNFSLYVSLHELLDTTDDQNDSLFKSIETIEINQFETIGKWFRPGSEKYNSVTREFNDIHSNLISIRVIQTRIQNRLIQGGERDTLNVRFDRTLKKSFEIENIVNNAEVREFMSDFRNVFRAYEQTTIQILNLSENINTAQRGLISAGSEMQKRSKKASLLQSKQLTKWGDLSMNFLIILVVVAILGAGFVLAFFIYTITSDERKRKDIEGAIEDNRRLLDDIINNSKALIFVKDLEGRYTLVNQNWCEEVGVTESEVIGKQADKFFDAEVVEHWNEVDEQVIKSGVAVHFEEGMELKKGRRYFLSNKFPIRNTEGEITAICSISTDITELNEALRDLERSRENYRNIVTNVPGIVYTGTMDDSRSMSFLSSGFTKVTGFDKENFLNGVQSFTNMIVEGDRERVLETIKQAVARNQSFEIEYRIEDVKGEKRWLHEKGMPIKQLENSGYYLQGVMIDMTAQKEAISEVMLRDRFLEGVAEAVKELIANQEAEEALLKSLRIVAQSAMVDHSFIFVNEPIGKDGQPRFSHHYEWQKDQIKPIQRPELQNVSYQEIGSRWYHSLADKKEISGFKDDFIKEEQVLFEKLNIQSILIVPVFARDEFWGFIGFGNINKGLPWVESNRAIFRAYTVTLGIAIAKERDSVLLKEAKDAAEAATQAKSDFLARMSHEIRTPMNAIVGWTHLAIEKEAAHSHSDYLHKIQASSKSLLGIINDILDFSKIEAGKLILENIDFDLEQVFDDLSNMVSYKAHEKGLEFIYALDADVPLNLVGDPLRLSQILINLVNNAIKFTNEGEVVTSVLVLQEDDNDVELLFEVKDSGIGIKPDLQQYLFESFSQADVSTTRKYGGTGLGLAICKRLTGLMGGRIWVESEYGMGSSFFFTVKVGKNKVQKRDLLIPPKDLEGIEILLIISHPVTSHIHKDMLELLGFKVTMVGSLEKAMVKLVESNQKKVFDLIIMDWELQRENNVDAAFELKKHNKNSIPLIILIPAFNQDPILLNFIESNPKVWSVVKPVNYSTIYDGCMEALGKEKSTVSWRKKEPDLYLKELKKLKDVLVLLVEDNEANQMIGIELLELANVSVEVASNGKEAVTLLKKRGPNYYDLILMDIQMPVMDGFDATKEILQSSGFKEMHIVAMTADAIDGAKEKYLKAGMVDMISKPIDPEQVYNKVLKWVNKQRGIMQSKRRPVKVIDQSENQIAENLPEVNTYPPIEGINVEEGVKRFANRWDFFKRLLQRFYFDHLNFVKEFNELKVKDREAAERMLHSFKGISGTISAPKLYEMAIKVEKYFKEDSPSFSEGFIAMTKELETILKELSINKEVDIEGVDKQNSN</sequence>
<feature type="modified residue" description="4-aspartylphosphate" evidence="12">
    <location>
        <position position="1077"/>
    </location>
</feature>
<dbReference type="SMART" id="SM00091">
    <property type="entry name" value="PAS"/>
    <property type="match status" value="2"/>
</dbReference>
<evidence type="ECO:0000256" key="13">
    <source>
        <dbReference type="SAM" id="Phobius"/>
    </source>
</evidence>
<evidence type="ECO:0000313" key="19">
    <source>
        <dbReference type="Proteomes" id="UP000708576"/>
    </source>
</evidence>
<evidence type="ECO:0000256" key="8">
    <source>
        <dbReference type="ARBA" id="ARBA00022840"/>
    </source>
</evidence>
<comment type="subcellular location">
    <subcellularLocation>
        <location evidence="2">Cell membrane</location>
        <topology evidence="2">Multi-pass membrane protein</topology>
    </subcellularLocation>
</comment>
<keyword evidence="11 13" id="KW-0472">Membrane</keyword>
<dbReference type="InterPro" id="IPR001789">
    <property type="entry name" value="Sig_transdc_resp-reg_receiver"/>
</dbReference>
<dbReference type="SUPFAM" id="SSF47384">
    <property type="entry name" value="Homodimeric domain of signal transducing histidine kinase"/>
    <property type="match status" value="1"/>
</dbReference>
<keyword evidence="10" id="KW-0902">Two-component regulatory system</keyword>
<keyword evidence="8" id="KW-0067">ATP-binding</keyword>
<dbReference type="Gene3D" id="3.30.450.40">
    <property type="match status" value="1"/>
</dbReference>
<comment type="catalytic activity">
    <reaction evidence="1">
        <text>ATP + protein L-histidine = ADP + protein N-phospho-L-histidine.</text>
        <dbReference type="EC" id="2.7.13.3"/>
    </reaction>
</comment>
<dbReference type="SMART" id="SM00448">
    <property type="entry name" value="REC"/>
    <property type="match status" value="2"/>
</dbReference>
<evidence type="ECO:0000313" key="18">
    <source>
        <dbReference type="EMBL" id="MBS2097978.1"/>
    </source>
</evidence>
<dbReference type="RefSeq" id="WP_212215148.1">
    <property type="nucleotide sequence ID" value="NZ_JAGUCO010000003.1"/>
</dbReference>
<evidence type="ECO:0000259" key="16">
    <source>
        <dbReference type="PROSITE" id="PS50112"/>
    </source>
</evidence>
<keyword evidence="7" id="KW-0547">Nucleotide-binding</keyword>
<dbReference type="InterPro" id="IPR036097">
    <property type="entry name" value="HisK_dim/P_sf"/>
</dbReference>
<dbReference type="PROSITE" id="PS50113">
    <property type="entry name" value="PAC"/>
    <property type="match status" value="2"/>
</dbReference>
<keyword evidence="5 12" id="KW-0597">Phosphoprotein</keyword>
<dbReference type="CDD" id="cd17546">
    <property type="entry name" value="REC_hyHK_CKI1_RcsC-like"/>
    <property type="match status" value="1"/>
</dbReference>
<dbReference type="InterPro" id="IPR000700">
    <property type="entry name" value="PAS-assoc_C"/>
</dbReference>
<evidence type="ECO:0000256" key="1">
    <source>
        <dbReference type="ARBA" id="ARBA00000085"/>
    </source>
</evidence>
<dbReference type="Pfam" id="PF08447">
    <property type="entry name" value="PAS_3"/>
    <property type="match status" value="1"/>
</dbReference>
<dbReference type="PANTHER" id="PTHR45339">
    <property type="entry name" value="HYBRID SIGNAL TRANSDUCTION HISTIDINE KINASE J"/>
    <property type="match status" value="1"/>
</dbReference>
<dbReference type="PROSITE" id="PS50110">
    <property type="entry name" value="RESPONSE_REGULATORY"/>
    <property type="match status" value="2"/>
</dbReference>
<dbReference type="Gene3D" id="1.10.287.130">
    <property type="match status" value="1"/>
</dbReference>
<evidence type="ECO:0000256" key="10">
    <source>
        <dbReference type="ARBA" id="ARBA00023012"/>
    </source>
</evidence>
<evidence type="ECO:0000256" key="12">
    <source>
        <dbReference type="PROSITE-ProRule" id="PRU00169"/>
    </source>
</evidence>
<feature type="domain" description="Response regulatory" evidence="15">
    <location>
        <begin position="1024"/>
        <end position="1145"/>
    </location>
</feature>
<dbReference type="Gene3D" id="1.20.120.160">
    <property type="entry name" value="HPT domain"/>
    <property type="match status" value="1"/>
</dbReference>
<comment type="caution">
    <text evidence="18">The sequence shown here is derived from an EMBL/GenBank/DDBJ whole genome shotgun (WGS) entry which is preliminary data.</text>
</comment>
<dbReference type="SUPFAM" id="SSF52172">
    <property type="entry name" value="CheY-like"/>
    <property type="match status" value="2"/>
</dbReference>
<dbReference type="Gene3D" id="3.30.565.10">
    <property type="entry name" value="Histidine kinase-like ATPase, C-terminal domain"/>
    <property type="match status" value="1"/>
</dbReference>
<dbReference type="InterPro" id="IPR005467">
    <property type="entry name" value="His_kinase_dom"/>
</dbReference>
<dbReference type="SUPFAM" id="SSF47226">
    <property type="entry name" value="Histidine-containing phosphotransfer domain, HPT domain"/>
    <property type="match status" value="1"/>
</dbReference>
<keyword evidence="4" id="KW-1003">Cell membrane</keyword>
<organism evidence="18 19">
    <name type="scientific">Carboxylicivirga linearis</name>
    <dbReference type="NCBI Taxonomy" id="1628157"/>
    <lineage>
        <taxon>Bacteria</taxon>
        <taxon>Pseudomonadati</taxon>
        <taxon>Bacteroidota</taxon>
        <taxon>Bacteroidia</taxon>
        <taxon>Marinilabiliales</taxon>
        <taxon>Marinilabiliaceae</taxon>
        <taxon>Carboxylicivirga</taxon>
    </lineage>
</organism>
<dbReference type="SUPFAM" id="SSF55874">
    <property type="entry name" value="ATPase domain of HSP90 chaperone/DNA topoisomerase II/histidine kinase"/>
    <property type="match status" value="1"/>
</dbReference>
<dbReference type="CDD" id="cd00156">
    <property type="entry name" value="REC"/>
    <property type="match status" value="1"/>
</dbReference>
<feature type="transmembrane region" description="Helical" evidence="13">
    <location>
        <begin position="293"/>
        <end position="316"/>
    </location>
</feature>
<dbReference type="Pfam" id="PF08448">
    <property type="entry name" value="PAS_4"/>
    <property type="match status" value="1"/>
</dbReference>
<dbReference type="CDD" id="cd00130">
    <property type="entry name" value="PAS"/>
    <property type="match status" value="2"/>
</dbReference>
<dbReference type="PANTHER" id="PTHR45339:SF1">
    <property type="entry name" value="HYBRID SIGNAL TRANSDUCTION HISTIDINE KINASE J"/>
    <property type="match status" value="1"/>
</dbReference>
<dbReference type="Pfam" id="PF00512">
    <property type="entry name" value="HisKA"/>
    <property type="match status" value="1"/>
</dbReference>
<dbReference type="InterPro" id="IPR004358">
    <property type="entry name" value="Sig_transdc_His_kin-like_C"/>
</dbReference>
<evidence type="ECO:0000256" key="9">
    <source>
        <dbReference type="ARBA" id="ARBA00022989"/>
    </source>
</evidence>
<keyword evidence="9 13" id="KW-1133">Transmembrane helix</keyword>
<dbReference type="InterPro" id="IPR013656">
    <property type="entry name" value="PAS_4"/>
</dbReference>
<dbReference type="SMART" id="SM00387">
    <property type="entry name" value="HATPase_c"/>
    <property type="match status" value="1"/>
</dbReference>
<evidence type="ECO:0000256" key="5">
    <source>
        <dbReference type="ARBA" id="ARBA00022553"/>
    </source>
</evidence>
<evidence type="ECO:0000259" key="15">
    <source>
        <dbReference type="PROSITE" id="PS50110"/>
    </source>
</evidence>
<feature type="modified residue" description="4-aspartylphosphate" evidence="12">
    <location>
        <position position="1225"/>
    </location>
</feature>
<protein>
    <recommendedName>
        <fullName evidence="3">histidine kinase</fullName>
        <ecNumber evidence="3">2.7.13.3</ecNumber>
    </recommendedName>
</protein>
<dbReference type="InterPro" id="IPR000014">
    <property type="entry name" value="PAS"/>
</dbReference>
<feature type="domain" description="Response regulatory" evidence="15">
    <location>
        <begin position="1173"/>
        <end position="1292"/>
    </location>
</feature>
<dbReference type="SMART" id="SM00086">
    <property type="entry name" value="PAC"/>
    <property type="match status" value="2"/>
</dbReference>
<dbReference type="SUPFAM" id="SSF55785">
    <property type="entry name" value="PYP-like sensor domain (PAS domain)"/>
    <property type="match status" value="2"/>
</dbReference>
<dbReference type="SUPFAM" id="SSF55781">
    <property type="entry name" value="GAF domain-like"/>
    <property type="match status" value="1"/>
</dbReference>
<dbReference type="InterPro" id="IPR029016">
    <property type="entry name" value="GAF-like_dom_sf"/>
</dbReference>
<evidence type="ECO:0000256" key="3">
    <source>
        <dbReference type="ARBA" id="ARBA00012438"/>
    </source>
</evidence>
<dbReference type="InterPro" id="IPR013655">
    <property type="entry name" value="PAS_fold_3"/>
</dbReference>
<feature type="domain" description="PAC" evidence="17">
    <location>
        <begin position="537"/>
        <end position="589"/>
    </location>
</feature>
<dbReference type="InterPro" id="IPR036641">
    <property type="entry name" value="HPT_dom_sf"/>
</dbReference>
<dbReference type="Proteomes" id="UP000708576">
    <property type="component" value="Unassembled WGS sequence"/>
</dbReference>
<evidence type="ECO:0000256" key="4">
    <source>
        <dbReference type="ARBA" id="ARBA00022475"/>
    </source>
</evidence>
<keyword evidence="19" id="KW-1185">Reference proteome</keyword>